<dbReference type="AlphaFoldDB" id="A0AAV3T3R0"/>
<comment type="caution">
    <text evidence="2">The sequence shown here is derived from an EMBL/GenBank/DDBJ whole genome shotgun (WGS) entry which is preliminary data.</text>
</comment>
<protein>
    <submittedName>
        <fullName evidence="2">Uncharacterized protein</fullName>
    </submittedName>
</protein>
<name>A0AAV3T3R0_9EURY</name>
<sequence length="76" mass="7660">MSSSRRTLPIRPDAIPTSLLALATVAALTLTGADVGVRALMAAGLSKNAAGTGTMLVAIVVGLAVLMRLTRAVSTR</sequence>
<dbReference type="RefSeq" id="WP_343771876.1">
    <property type="nucleotide sequence ID" value="NZ_BAAADV010000001.1"/>
</dbReference>
<evidence type="ECO:0000313" key="3">
    <source>
        <dbReference type="Proteomes" id="UP001500420"/>
    </source>
</evidence>
<keyword evidence="1" id="KW-0472">Membrane</keyword>
<organism evidence="2 3">
    <name type="scientific">Natronoarchaeum mannanilyticum</name>
    <dbReference type="NCBI Taxonomy" id="926360"/>
    <lineage>
        <taxon>Archaea</taxon>
        <taxon>Methanobacteriati</taxon>
        <taxon>Methanobacteriota</taxon>
        <taxon>Stenosarchaea group</taxon>
        <taxon>Halobacteria</taxon>
        <taxon>Halobacteriales</taxon>
        <taxon>Natronoarchaeaceae</taxon>
    </lineage>
</organism>
<evidence type="ECO:0000313" key="2">
    <source>
        <dbReference type="EMBL" id="GAA0660919.1"/>
    </source>
</evidence>
<accession>A0AAV3T3R0</accession>
<feature type="transmembrane region" description="Helical" evidence="1">
    <location>
        <begin position="49"/>
        <end position="69"/>
    </location>
</feature>
<dbReference type="Proteomes" id="UP001500420">
    <property type="component" value="Unassembled WGS sequence"/>
</dbReference>
<evidence type="ECO:0000256" key="1">
    <source>
        <dbReference type="SAM" id="Phobius"/>
    </source>
</evidence>
<keyword evidence="3" id="KW-1185">Reference proteome</keyword>
<proteinExistence type="predicted"/>
<gene>
    <name evidence="2" type="ORF">GCM10009020_01250</name>
</gene>
<dbReference type="EMBL" id="BAAADV010000001">
    <property type="protein sequence ID" value="GAA0660919.1"/>
    <property type="molecule type" value="Genomic_DNA"/>
</dbReference>
<keyword evidence="1" id="KW-1133">Transmembrane helix</keyword>
<keyword evidence="1" id="KW-0812">Transmembrane</keyword>
<reference evidence="2 3" key="1">
    <citation type="journal article" date="2019" name="Int. J. Syst. Evol. Microbiol.">
        <title>The Global Catalogue of Microorganisms (GCM) 10K type strain sequencing project: providing services to taxonomists for standard genome sequencing and annotation.</title>
        <authorList>
            <consortium name="The Broad Institute Genomics Platform"/>
            <consortium name="The Broad Institute Genome Sequencing Center for Infectious Disease"/>
            <person name="Wu L."/>
            <person name="Ma J."/>
        </authorList>
    </citation>
    <scope>NUCLEOTIDE SEQUENCE [LARGE SCALE GENOMIC DNA]</scope>
    <source>
        <strain evidence="2 3">JCM 16328</strain>
    </source>
</reference>